<dbReference type="Proteomes" id="UP000566995">
    <property type="component" value="Unassembled WGS sequence"/>
</dbReference>
<gene>
    <name evidence="1" type="ORF">HNP46_006069</name>
</gene>
<comment type="caution">
    <text evidence="1">The sequence shown here is derived from an EMBL/GenBank/DDBJ whole genome shotgun (WGS) entry which is preliminary data.</text>
</comment>
<dbReference type="NCBIfam" id="NF038335">
    <property type="entry name" value="YPO0640_fam"/>
    <property type="match status" value="1"/>
</dbReference>
<sequence length="151" mass="17358">MSEQALESIREYAGKMNEYLEAAYRPRACSDATIEKARGDFRKMFGTDLPEGYCTILRVADGLHHNGMTVWPILHRGFPFHQNLMTANEDFREFAEHLVFFGQLDDELYAYDTQKGEYIATEQGLIGEAWDTFDSAEEMILGMLKRAWGDD</sequence>
<dbReference type="RefSeq" id="WP_184596405.1">
    <property type="nucleotide sequence ID" value="NZ_JACHLI010000036.1"/>
</dbReference>
<protein>
    <recommendedName>
        <fullName evidence="3">SMI1/KNR4 family protein</fullName>
    </recommendedName>
</protein>
<organism evidence="1 2">
    <name type="scientific">Pseudomonas nitroreducens</name>
    <dbReference type="NCBI Taxonomy" id="46680"/>
    <lineage>
        <taxon>Bacteria</taxon>
        <taxon>Pseudomonadati</taxon>
        <taxon>Pseudomonadota</taxon>
        <taxon>Gammaproteobacteria</taxon>
        <taxon>Pseudomonadales</taxon>
        <taxon>Pseudomonadaceae</taxon>
        <taxon>Pseudomonas</taxon>
    </lineage>
</organism>
<name>A0A7W7P3N0_PSENT</name>
<evidence type="ECO:0000313" key="1">
    <source>
        <dbReference type="EMBL" id="MBB4867158.1"/>
    </source>
</evidence>
<evidence type="ECO:0000313" key="2">
    <source>
        <dbReference type="Proteomes" id="UP000566995"/>
    </source>
</evidence>
<dbReference type="InterPro" id="IPR037883">
    <property type="entry name" value="Knr4/Smi1-like_sf"/>
</dbReference>
<dbReference type="AlphaFoldDB" id="A0A7W7P3N0"/>
<evidence type="ECO:0008006" key="3">
    <source>
        <dbReference type="Google" id="ProtNLM"/>
    </source>
</evidence>
<accession>A0A7W7P3N0</accession>
<dbReference type="EMBL" id="JACHLI010000036">
    <property type="protein sequence ID" value="MBB4867158.1"/>
    <property type="molecule type" value="Genomic_DNA"/>
</dbReference>
<proteinExistence type="predicted"/>
<dbReference type="SUPFAM" id="SSF160631">
    <property type="entry name" value="SMI1/KNR4-like"/>
    <property type="match status" value="1"/>
</dbReference>
<reference evidence="1 2" key="1">
    <citation type="submission" date="2020-08" db="EMBL/GenBank/DDBJ databases">
        <title>Functional genomics of gut bacteria from endangered species of beetles.</title>
        <authorList>
            <person name="Carlos-Shanley C."/>
        </authorList>
    </citation>
    <scope>NUCLEOTIDE SEQUENCE [LARGE SCALE GENOMIC DNA]</scope>
    <source>
        <strain evidence="1 2">S00179</strain>
    </source>
</reference>